<organism evidence="3 4">
    <name type="scientific">Clonostachys solani</name>
    <dbReference type="NCBI Taxonomy" id="160281"/>
    <lineage>
        <taxon>Eukaryota</taxon>
        <taxon>Fungi</taxon>
        <taxon>Dikarya</taxon>
        <taxon>Ascomycota</taxon>
        <taxon>Pezizomycotina</taxon>
        <taxon>Sordariomycetes</taxon>
        <taxon>Hypocreomycetidae</taxon>
        <taxon>Hypocreales</taxon>
        <taxon>Bionectriaceae</taxon>
        <taxon>Clonostachys</taxon>
    </lineage>
</organism>
<comment type="caution">
    <text evidence="3">The sequence shown here is derived from an EMBL/GenBank/DDBJ whole genome shotgun (WGS) entry which is preliminary data.</text>
</comment>
<gene>
    <name evidence="3" type="ORF">CSOL1703_00016520</name>
</gene>
<feature type="domain" description="CHAT" evidence="2">
    <location>
        <begin position="772"/>
        <end position="1093"/>
    </location>
</feature>
<dbReference type="InterPro" id="IPR024983">
    <property type="entry name" value="CHAT_dom"/>
</dbReference>
<dbReference type="InterPro" id="IPR011990">
    <property type="entry name" value="TPR-like_helical_dom_sf"/>
</dbReference>
<dbReference type="EMBL" id="CABFOC020000050">
    <property type="protein sequence ID" value="CAH0054451.1"/>
    <property type="molecule type" value="Genomic_DNA"/>
</dbReference>
<evidence type="ECO:0000256" key="1">
    <source>
        <dbReference type="SAM" id="MobiDB-lite"/>
    </source>
</evidence>
<dbReference type="AlphaFoldDB" id="A0A9N9ZFB4"/>
<feature type="region of interest" description="Disordered" evidence="1">
    <location>
        <begin position="1"/>
        <end position="21"/>
    </location>
</feature>
<dbReference type="OrthoDB" id="9991317at2759"/>
<dbReference type="Pfam" id="PF12770">
    <property type="entry name" value="CHAT"/>
    <property type="match status" value="1"/>
</dbReference>
<keyword evidence="4" id="KW-1185">Reference proteome</keyword>
<accession>A0A9N9ZFB4</accession>
<evidence type="ECO:0000259" key="2">
    <source>
        <dbReference type="Pfam" id="PF12770"/>
    </source>
</evidence>
<proteinExistence type="predicted"/>
<dbReference type="SUPFAM" id="SSF48452">
    <property type="entry name" value="TPR-like"/>
    <property type="match status" value="1"/>
</dbReference>
<name>A0A9N9ZFB4_9HYPO</name>
<dbReference type="Gene3D" id="1.25.40.10">
    <property type="entry name" value="Tetratricopeptide repeat domain"/>
    <property type="match status" value="2"/>
</dbReference>
<evidence type="ECO:0000313" key="3">
    <source>
        <dbReference type="EMBL" id="CAH0054451.1"/>
    </source>
</evidence>
<feature type="region of interest" description="Disordered" evidence="1">
    <location>
        <begin position="1045"/>
        <end position="1067"/>
    </location>
</feature>
<reference evidence="3" key="1">
    <citation type="submission" date="2021-10" db="EMBL/GenBank/DDBJ databases">
        <authorList>
            <person name="Piombo E."/>
        </authorList>
    </citation>
    <scope>NUCLEOTIDE SEQUENCE</scope>
</reference>
<sequence>MQDQLLRPTGETKDGTGYPELDDVGEPFTWDDIPDFDLEIQQLETSLELAGDESTRSVQFRNLGRVYANKHTVTDEILDLNKAIENYQEARNLALINNRPQTGDFVSLAIATYHRFLQNGERCDIGSCIQLLEDSLKSPGAQYLPSLHRQKLLAQAYHSRWNISREDGQDLDRSTVLFEQIMDLTSADDDSHTDSLMRLGVLYENKFDRTGNLEDLEYSLKRSQDALTVLSRGSDKSQKRAEVLLNLGTAFGKRFDRLGDSGDLDCSITYYADAVEASPDSTSPLERYGLLLHLGLGHTKRYQNLDSREDLDISIRVLKSAVDLVTGHSGFQTSANETLGTLCQEKFNRTQDLADLDEAIAWLHKAEDPVPHDKNVRIRVSSGLILAFSTRYEILGYTKDVEESIRRIPEALLLVEDQSRDSKSDLLGTIVDFYLSKYARSKIQEYVEAAIEYGLQAVDLFSKDDPQLARNLESLSHTFQIKYRETGSEEDFEMQLKILQHALDLTPDDHPMRGSRLFFLAESYQQRFQREDTKPDLDMALRMLPGAFENQHTTLWIRISAGISLACLLMETGDIPTAYRVSIETLDLVSQLTPRSLEVSDMQILLRRVSGLPCIAGALALMAGREPDQVIQHLELGRGIILSSLSDMRIEMHDLQVNYPELAQEFIQLSDQLDTKPGLLTGFSNPRHDIGRKLNSVINEIRKLPGCDRFLLPPSEDQLKSAAINGPVVIINAMYLRTDALIIQRDEFISLELPVLYSDIKKFATNPEIDRQTLEWLWDGIASPILESLGYSDIPTGSTWPRICWILTGPLSTLPMHAAGHHYPGSTNTVIDRVISSYSSSVRALIQSRQNTARLLASRKLGKAVLVEVKELYHAPEEINELEKLCARMGLEIERLKPYREEVLLALPECEIFHFAGHGASHQLDPSQSSLKMQDGPVTVQDLFNMKLYQRAPFLAYLSACSTGYTEDERLVDEGLHLISACHLAGFRHIIGTLRRVNDQFCVEVAKMTYKWIEEHNLRDESVGEGLHHAIRKLRDQWMIDGSDSERAQRDLGGGESHDGQANREMNCASREGRDIVGCEEGPIHWAPFVYFGV</sequence>
<dbReference type="Proteomes" id="UP000775872">
    <property type="component" value="Unassembled WGS sequence"/>
</dbReference>
<protein>
    <recommendedName>
        <fullName evidence="2">CHAT domain-containing protein</fullName>
    </recommendedName>
</protein>
<dbReference type="SUPFAM" id="SSF81901">
    <property type="entry name" value="HCP-like"/>
    <property type="match status" value="1"/>
</dbReference>
<evidence type="ECO:0000313" key="4">
    <source>
        <dbReference type="Proteomes" id="UP000775872"/>
    </source>
</evidence>